<dbReference type="InterPro" id="IPR036188">
    <property type="entry name" value="FAD/NAD-bd_sf"/>
</dbReference>
<organism evidence="6 7">
    <name type="scientific">Meripilus lineatus</name>
    <dbReference type="NCBI Taxonomy" id="2056292"/>
    <lineage>
        <taxon>Eukaryota</taxon>
        <taxon>Fungi</taxon>
        <taxon>Dikarya</taxon>
        <taxon>Basidiomycota</taxon>
        <taxon>Agaricomycotina</taxon>
        <taxon>Agaricomycetes</taxon>
        <taxon>Polyporales</taxon>
        <taxon>Meripilaceae</taxon>
        <taxon>Meripilus</taxon>
    </lineage>
</organism>
<dbReference type="InterPro" id="IPR050641">
    <property type="entry name" value="RIFMO-like"/>
</dbReference>
<dbReference type="SUPFAM" id="SSF51905">
    <property type="entry name" value="FAD/NAD(P)-binding domain"/>
    <property type="match status" value="1"/>
</dbReference>
<dbReference type="Proteomes" id="UP001212997">
    <property type="component" value="Unassembled WGS sequence"/>
</dbReference>
<keyword evidence="4" id="KW-0560">Oxidoreductase</keyword>
<dbReference type="Gene3D" id="3.30.70.2450">
    <property type="match status" value="1"/>
</dbReference>
<keyword evidence="3" id="KW-0274">FAD</keyword>
<feature type="domain" description="FAD-binding" evidence="5">
    <location>
        <begin position="7"/>
        <end position="197"/>
    </location>
</feature>
<dbReference type="GO" id="GO:0071949">
    <property type="term" value="F:FAD binding"/>
    <property type="evidence" value="ECO:0007669"/>
    <property type="project" value="InterPro"/>
</dbReference>
<evidence type="ECO:0000256" key="4">
    <source>
        <dbReference type="ARBA" id="ARBA00023002"/>
    </source>
</evidence>
<keyword evidence="7" id="KW-1185">Reference proteome</keyword>
<dbReference type="PRINTS" id="PR00420">
    <property type="entry name" value="RNGMNOXGNASE"/>
</dbReference>
<evidence type="ECO:0000256" key="1">
    <source>
        <dbReference type="ARBA" id="ARBA00001974"/>
    </source>
</evidence>
<dbReference type="Gene3D" id="3.50.50.60">
    <property type="entry name" value="FAD/NAD(P)-binding domain"/>
    <property type="match status" value="1"/>
</dbReference>
<dbReference type="Pfam" id="PF01494">
    <property type="entry name" value="FAD_binding_3"/>
    <property type="match status" value="2"/>
</dbReference>
<gene>
    <name evidence="6" type="ORF">NLI96_g9228</name>
</gene>
<comment type="cofactor">
    <cofactor evidence="1">
        <name>FAD</name>
        <dbReference type="ChEBI" id="CHEBI:57692"/>
    </cofactor>
</comment>
<comment type="caution">
    <text evidence="6">The sequence shown here is derived from an EMBL/GenBank/DDBJ whole genome shotgun (WGS) entry which is preliminary data.</text>
</comment>
<dbReference type="EMBL" id="JANAWD010000456">
    <property type="protein sequence ID" value="KAJ3479191.1"/>
    <property type="molecule type" value="Genomic_DNA"/>
</dbReference>
<protein>
    <recommendedName>
        <fullName evidence="5">FAD-binding domain-containing protein</fullName>
    </recommendedName>
</protein>
<evidence type="ECO:0000259" key="5">
    <source>
        <dbReference type="Pfam" id="PF01494"/>
    </source>
</evidence>
<evidence type="ECO:0000313" key="6">
    <source>
        <dbReference type="EMBL" id="KAJ3479191.1"/>
    </source>
</evidence>
<keyword evidence="2" id="KW-0285">Flavoprotein</keyword>
<dbReference type="PANTHER" id="PTHR43004:SF19">
    <property type="entry name" value="BINDING MONOOXYGENASE, PUTATIVE (JCVI)-RELATED"/>
    <property type="match status" value="1"/>
</dbReference>
<proteinExistence type="predicted"/>
<dbReference type="InterPro" id="IPR002938">
    <property type="entry name" value="FAD-bd"/>
</dbReference>
<dbReference type="PROSITE" id="PS51257">
    <property type="entry name" value="PROKAR_LIPOPROTEIN"/>
    <property type="match status" value="1"/>
</dbReference>
<evidence type="ECO:0000313" key="7">
    <source>
        <dbReference type="Proteomes" id="UP001212997"/>
    </source>
</evidence>
<dbReference type="PANTHER" id="PTHR43004">
    <property type="entry name" value="TRK SYSTEM POTASSIUM UPTAKE PROTEIN"/>
    <property type="match status" value="1"/>
</dbReference>
<sequence length="456" mass="49282">MSLPERVEILIVGAGPTGLACALSLDTHGCTDIVVVDAYEHGEDSSRAIAVHAATLEALYTVGCADALIEVGIQEPTFRLWDGSRLHTVADFTSLTEYTKYPFVLIIPQYVTERILGEKVREKGVRVVRPKRVVGLKINEHDTNMTDVLFESGEVIQARYVIGADGARSTVRQATGIKFSDPNGEIPSSEVDSSNGTVTQAILADVMFTEPLPSELARMLFILSGDSPFLFIPLPPEAYDEQGTVYRIGGGIPAAMGAPPPSPPISYLQELVDLSGPGAVKLSGDSTKLTISKTLWSTRFRTHSAIADTFFTRLGWTQGGQYYSGGAVLLIGDAAHIHSPAGGQGMNLGIRDAISLGAALATHRSVTEPVVAPSEYRRLDMPLKEWADHRRQQGLTVIALTKRMLSFAMARPATTWYLGVIPVNWCMLRNFVLGIATSFSATRRAAAWRLSGLGNR</sequence>
<reference evidence="6" key="1">
    <citation type="submission" date="2022-07" db="EMBL/GenBank/DDBJ databases">
        <title>Genome Sequence of Physisporinus lineatus.</title>
        <authorList>
            <person name="Buettner E."/>
        </authorList>
    </citation>
    <scope>NUCLEOTIDE SEQUENCE</scope>
    <source>
        <strain evidence="6">VT162</strain>
    </source>
</reference>
<name>A0AAD5YB89_9APHY</name>
<dbReference type="GO" id="GO:0016709">
    <property type="term" value="F:oxidoreductase activity, acting on paired donors, with incorporation or reduction of molecular oxygen, NAD(P)H as one donor, and incorporation of one atom of oxygen"/>
    <property type="evidence" value="ECO:0007669"/>
    <property type="project" value="UniProtKB-ARBA"/>
</dbReference>
<dbReference type="AlphaFoldDB" id="A0AAD5YB89"/>
<accession>A0AAD5YB89</accession>
<evidence type="ECO:0000256" key="2">
    <source>
        <dbReference type="ARBA" id="ARBA00022630"/>
    </source>
</evidence>
<evidence type="ECO:0000256" key="3">
    <source>
        <dbReference type="ARBA" id="ARBA00022827"/>
    </source>
</evidence>
<feature type="domain" description="FAD-binding" evidence="5">
    <location>
        <begin position="323"/>
        <end position="363"/>
    </location>
</feature>